<protein>
    <submittedName>
        <fullName evidence="1">Uncharacterized protein</fullName>
    </submittedName>
</protein>
<gene>
    <name evidence="1" type="ORF">BWK73_40645</name>
</gene>
<dbReference type="AlphaFoldDB" id="A0A1Y1QDB8"/>
<comment type="caution">
    <text evidence="1">The sequence shown here is derived from an EMBL/GenBank/DDBJ whole genome shotgun (WGS) entry which is preliminary data.</text>
</comment>
<evidence type="ECO:0000313" key="2">
    <source>
        <dbReference type="Proteomes" id="UP000192491"/>
    </source>
</evidence>
<accession>A0A1Y1QDB8</accession>
<evidence type="ECO:0000313" key="1">
    <source>
        <dbReference type="EMBL" id="OQX03093.1"/>
    </source>
</evidence>
<reference evidence="1 2" key="1">
    <citation type="submission" date="2017-01" db="EMBL/GenBank/DDBJ databases">
        <title>Novel large sulfur bacteria in the metagenomes of groundwater-fed chemosynthetic microbial mats in the Lake Huron basin.</title>
        <authorList>
            <person name="Sharrar A.M."/>
            <person name="Flood B.E."/>
            <person name="Bailey J.V."/>
            <person name="Jones D.S."/>
            <person name="Biddanda B."/>
            <person name="Ruberg S.A."/>
            <person name="Marcus D.N."/>
            <person name="Dick G.J."/>
        </authorList>
    </citation>
    <scope>NUCLEOTIDE SEQUENCE [LARGE SCALE GENOMIC DNA]</scope>
    <source>
        <strain evidence="1">A8</strain>
    </source>
</reference>
<name>A0A1Y1QDB8_9GAMM</name>
<dbReference type="EMBL" id="MTEJ01000432">
    <property type="protein sequence ID" value="OQX03093.1"/>
    <property type="molecule type" value="Genomic_DNA"/>
</dbReference>
<organism evidence="1 2">
    <name type="scientific">Thiothrix lacustris</name>
    <dbReference type="NCBI Taxonomy" id="525917"/>
    <lineage>
        <taxon>Bacteria</taxon>
        <taxon>Pseudomonadati</taxon>
        <taxon>Pseudomonadota</taxon>
        <taxon>Gammaproteobacteria</taxon>
        <taxon>Thiotrichales</taxon>
        <taxon>Thiotrichaceae</taxon>
        <taxon>Thiothrix</taxon>
    </lineage>
</organism>
<dbReference type="Proteomes" id="UP000192491">
    <property type="component" value="Unassembled WGS sequence"/>
</dbReference>
<sequence>MGLYVQVRTADIADKLEKHLMRQMKDRLINWGRWWFVENSAEINNATGKIRISTLYGLMQHGKVRTVSGYANPHRVQVDAEDALNLHTAIGGLSPMQAAELRRFYAEAGESGTSAQGQCRRRAMLKLIGLDPA</sequence>
<proteinExistence type="predicted"/>